<evidence type="ECO:0000313" key="3">
    <source>
        <dbReference type="EMBL" id="KAF0288422.1"/>
    </source>
</evidence>
<feature type="compositionally biased region" description="Pro residues" evidence="1">
    <location>
        <begin position="347"/>
        <end position="359"/>
    </location>
</feature>
<reference evidence="3 4" key="1">
    <citation type="submission" date="2019-07" db="EMBL/GenBank/DDBJ databases">
        <title>Draft genome assembly of a fouling barnacle, Amphibalanus amphitrite (Darwin, 1854): The first reference genome for Thecostraca.</title>
        <authorList>
            <person name="Kim W."/>
        </authorList>
    </citation>
    <scope>NUCLEOTIDE SEQUENCE [LARGE SCALE GENOMIC DNA]</scope>
    <source>
        <strain evidence="3">SNU_AA5</strain>
        <tissue evidence="3">Soma without cirri and trophi</tissue>
    </source>
</reference>
<gene>
    <name evidence="3" type="ORF">FJT64_013202</name>
</gene>
<feature type="compositionally biased region" description="Low complexity" evidence="1">
    <location>
        <begin position="295"/>
        <end position="308"/>
    </location>
</feature>
<evidence type="ECO:0000313" key="4">
    <source>
        <dbReference type="Proteomes" id="UP000440578"/>
    </source>
</evidence>
<sequence length="453" mass="47968">MKVTGPLLVAALLAVSAAAPSPQLHLRQPKPRLSLPPEPRHDSTPEARLDLAPKPRLNRASRPRLEPRAEPRHGWGTYFPVAQYELAPPRLAELPSPRPVRRYRAGSVHDRHAAAGGPHGVVSAILDESFRPPSSILFSGENWQSSAAGTADTLFRTRADVATGGETEEAGVSSQASGAVVDEDSETAEVSQTSSTNTLDTSEAADHSTPDADDDSTSAVLYEIFDVEQTPAADVGVAVEAQDTETAEVADTETDVKVSLTSSAAGSVLGDGDTSSAEASDSISSGSDAADEGETASSSEAEVSPAADETTESEQSEASESNESESETLSDSADDSSSSPSDTSPPVLTPRPPVIPFPPPYHRPVTGFSFPVPSYGIRKTFYREKSDGYRTVETHRLHQNYLKVVGADHGSSQRQQLIREPTWSSLTGSGRFVPRFYTRSYVGAAPPPAGYQS</sequence>
<name>A0A6A4VDG5_AMPAM</name>
<evidence type="ECO:0000256" key="2">
    <source>
        <dbReference type="SAM" id="SignalP"/>
    </source>
</evidence>
<keyword evidence="4" id="KW-1185">Reference proteome</keyword>
<comment type="caution">
    <text evidence="3">The sequence shown here is derived from an EMBL/GenBank/DDBJ whole genome shotgun (WGS) entry which is preliminary data.</text>
</comment>
<keyword evidence="2" id="KW-0732">Signal</keyword>
<feature type="compositionally biased region" description="Low complexity" evidence="1">
    <location>
        <begin position="273"/>
        <end position="288"/>
    </location>
</feature>
<feature type="compositionally biased region" description="Acidic residues" evidence="1">
    <location>
        <begin position="309"/>
        <end position="334"/>
    </location>
</feature>
<evidence type="ECO:0000256" key="1">
    <source>
        <dbReference type="SAM" id="MobiDB-lite"/>
    </source>
</evidence>
<feature type="compositionally biased region" description="Low complexity" evidence="1">
    <location>
        <begin position="335"/>
        <end position="346"/>
    </location>
</feature>
<dbReference type="AlphaFoldDB" id="A0A6A4VDG5"/>
<dbReference type="EMBL" id="VIIS01002113">
    <property type="protein sequence ID" value="KAF0288422.1"/>
    <property type="molecule type" value="Genomic_DNA"/>
</dbReference>
<organism evidence="3 4">
    <name type="scientific">Amphibalanus amphitrite</name>
    <name type="common">Striped barnacle</name>
    <name type="synonym">Balanus amphitrite</name>
    <dbReference type="NCBI Taxonomy" id="1232801"/>
    <lineage>
        <taxon>Eukaryota</taxon>
        <taxon>Metazoa</taxon>
        <taxon>Ecdysozoa</taxon>
        <taxon>Arthropoda</taxon>
        <taxon>Crustacea</taxon>
        <taxon>Multicrustacea</taxon>
        <taxon>Cirripedia</taxon>
        <taxon>Thoracica</taxon>
        <taxon>Thoracicalcarea</taxon>
        <taxon>Balanomorpha</taxon>
        <taxon>Balanoidea</taxon>
        <taxon>Balanidae</taxon>
        <taxon>Amphibalaninae</taxon>
        <taxon>Amphibalanus</taxon>
    </lineage>
</organism>
<feature type="compositionally biased region" description="Basic and acidic residues" evidence="1">
    <location>
        <begin position="38"/>
        <end position="53"/>
    </location>
</feature>
<feature type="region of interest" description="Disordered" evidence="1">
    <location>
        <begin position="164"/>
        <end position="215"/>
    </location>
</feature>
<protein>
    <submittedName>
        <fullName evidence="3">Uncharacterized protein</fullName>
    </submittedName>
</protein>
<proteinExistence type="predicted"/>
<feature type="region of interest" description="Disordered" evidence="1">
    <location>
        <begin position="265"/>
        <end position="359"/>
    </location>
</feature>
<feature type="region of interest" description="Disordered" evidence="1">
    <location>
        <begin position="21"/>
        <end position="72"/>
    </location>
</feature>
<feature type="compositionally biased region" description="Basic and acidic residues" evidence="1">
    <location>
        <begin position="63"/>
        <end position="72"/>
    </location>
</feature>
<dbReference type="OrthoDB" id="10679467at2759"/>
<accession>A0A6A4VDG5</accession>
<feature type="signal peptide" evidence="2">
    <location>
        <begin position="1"/>
        <end position="18"/>
    </location>
</feature>
<dbReference type="Proteomes" id="UP000440578">
    <property type="component" value="Unassembled WGS sequence"/>
</dbReference>
<feature type="compositionally biased region" description="Polar residues" evidence="1">
    <location>
        <begin position="188"/>
        <end position="201"/>
    </location>
</feature>
<feature type="chain" id="PRO_5025386034" evidence="2">
    <location>
        <begin position="19"/>
        <end position="453"/>
    </location>
</feature>